<sequence>MNECELQGERIPCAGGLQNHHLISKGKLQKAKAAKKYCEQTHPEIFIRQICAAHNTSRIADTKWARKKMTKNAVADFGVGYVRPIIDEIPWKVPRPELSYKAIMAVPLPKIE</sequence>
<name>A0A0F9LPS3_9ZZZZ</name>
<reference evidence="1" key="1">
    <citation type="journal article" date="2015" name="Nature">
        <title>Complex archaea that bridge the gap between prokaryotes and eukaryotes.</title>
        <authorList>
            <person name="Spang A."/>
            <person name="Saw J.H."/>
            <person name="Jorgensen S.L."/>
            <person name="Zaremba-Niedzwiedzka K."/>
            <person name="Martijn J."/>
            <person name="Lind A.E."/>
            <person name="van Eijk R."/>
            <person name="Schleper C."/>
            <person name="Guy L."/>
            <person name="Ettema T.J."/>
        </authorList>
    </citation>
    <scope>NUCLEOTIDE SEQUENCE</scope>
</reference>
<comment type="caution">
    <text evidence="1">The sequence shown here is derived from an EMBL/GenBank/DDBJ whole genome shotgun (WGS) entry which is preliminary data.</text>
</comment>
<evidence type="ECO:0000313" key="1">
    <source>
        <dbReference type="EMBL" id="KKM95323.1"/>
    </source>
</evidence>
<dbReference type="AlphaFoldDB" id="A0A0F9LPS3"/>
<proteinExistence type="predicted"/>
<gene>
    <name evidence="1" type="ORF">LCGC14_1189410</name>
</gene>
<protein>
    <submittedName>
        <fullName evidence="1">Uncharacterized protein</fullName>
    </submittedName>
</protein>
<accession>A0A0F9LPS3</accession>
<dbReference type="EMBL" id="LAZR01006022">
    <property type="protein sequence ID" value="KKM95323.1"/>
    <property type="molecule type" value="Genomic_DNA"/>
</dbReference>
<organism evidence="1">
    <name type="scientific">marine sediment metagenome</name>
    <dbReference type="NCBI Taxonomy" id="412755"/>
    <lineage>
        <taxon>unclassified sequences</taxon>
        <taxon>metagenomes</taxon>
        <taxon>ecological metagenomes</taxon>
    </lineage>
</organism>